<keyword evidence="3" id="KW-1185">Reference proteome</keyword>
<dbReference type="EMBL" id="MCFA01000128">
    <property type="protein sequence ID" value="ORY05169.1"/>
    <property type="molecule type" value="Genomic_DNA"/>
</dbReference>
<dbReference type="AlphaFoldDB" id="A0A1Y1Z4J1"/>
<proteinExistence type="predicted"/>
<protein>
    <submittedName>
        <fullName evidence="2">Uncharacterized protein</fullName>
    </submittedName>
</protein>
<sequence>MARSVSFLSILGRMAGSASRQAASRSSVQTARLFVCSIGRAHLKTLDSLGSLVQKGGFRTRRRAGGSVERRRTLFSQPSSRVPKAQRDLQCEPVDSCDDHRGHGHLRIIPIGELWLRCTGVRPPAPGCREFQKCEQSLFRFIRLRHDSPTDDGVPAGLTPRECPAAVTPPSGKRVKQQWEHAVCSLFISNTATLITLGYRRHMMNSEQLPSSSRPGARSTSHGSQGNDSSCLAKGERWRRGGGSPERAWLSVQASTGPFDAPFPPPAASFLLFYCAWPRGSLLPGGHILPCQALLQGMRGDVRAAAFPVPVRSPHVPCPGAPRKNESDHGLVECFAKSGRLALPLDAD</sequence>
<evidence type="ECO:0000256" key="1">
    <source>
        <dbReference type="SAM" id="MobiDB-lite"/>
    </source>
</evidence>
<reference evidence="2 3" key="1">
    <citation type="submission" date="2016-07" db="EMBL/GenBank/DDBJ databases">
        <title>Pervasive Adenine N6-methylation of Active Genes in Fungi.</title>
        <authorList>
            <consortium name="DOE Joint Genome Institute"/>
            <person name="Mondo S.J."/>
            <person name="Dannebaum R.O."/>
            <person name="Kuo R.C."/>
            <person name="Labutti K."/>
            <person name="Haridas S."/>
            <person name="Kuo A."/>
            <person name="Salamov A."/>
            <person name="Ahrendt S.R."/>
            <person name="Lipzen A."/>
            <person name="Sullivan W."/>
            <person name="Andreopoulos W.B."/>
            <person name="Clum A."/>
            <person name="Lindquist E."/>
            <person name="Daum C."/>
            <person name="Ramamoorthy G.K."/>
            <person name="Gryganskyi A."/>
            <person name="Culley D."/>
            <person name="Magnuson J.K."/>
            <person name="James T.Y."/>
            <person name="O'Malley M.A."/>
            <person name="Stajich J.E."/>
            <person name="Spatafora J.W."/>
            <person name="Visel A."/>
            <person name="Grigoriev I.V."/>
        </authorList>
    </citation>
    <scope>NUCLEOTIDE SEQUENCE [LARGE SCALE GENOMIC DNA]</scope>
    <source>
        <strain evidence="2 3">CBS 115471</strain>
    </source>
</reference>
<evidence type="ECO:0000313" key="3">
    <source>
        <dbReference type="Proteomes" id="UP000193144"/>
    </source>
</evidence>
<organism evidence="2 3">
    <name type="scientific">Clohesyomyces aquaticus</name>
    <dbReference type="NCBI Taxonomy" id="1231657"/>
    <lineage>
        <taxon>Eukaryota</taxon>
        <taxon>Fungi</taxon>
        <taxon>Dikarya</taxon>
        <taxon>Ascomycota</taxon>
        <taxon>Pezizomycotina</taxon>
        <taxon>Dothideomycetes</taxon>
        <taxon>Pleosporomycetidae</taxon>
        <taxon>Pleosporales</taxon>
        <taxon>Lindgomycetaceae</taxon>
        <taxon>Clohesyomyces</taxon>
    </lineage>
</organism>
<comment type="caution">
    <text evidence="2">The sequence shown here is derived from an EMBL/GenBank/DDBJ whole genome shotgun (WGS) entry which is preliminary data.</text>
</comment>
<feature type="region of interest" description="Disordered" evidence="1">
    <location>
        <begin position="206"/>
        <end position="245"/>
    </location>
</feature>
<accession>A0A1Y1Z4J1</accession>
<feature type="compositionally biased region" description="Polar residues" evidence="1">
    <location>
        <begin position="206"/>
        <end position="230"/>
    </location>
</feature>
<evidence type="ECO:0000313" key="2">
    <source>
        <dbReference type="EMBL" id="ORY05169.1"/>
    </source>
</evidence>
<dbReference type="Proteomes" id="UP000193144">
    <property type="component" value="Unassembled WGS sequence"/>
</dbReference>
<gene>
    <name evidence="2" type="ORF">BCR34DRAFT_590985</name>
</gene>
<name>A0A1Y1Z4J1_9PLEO</name>